<protein>
    <submittedName>
        <fullName evidence="2">ECF transporter S component, folate family</fullName>
    </submittedName>
</protein>
<gene>
    <name evidence="2" type="ORF">SAMN05216508_10381</name>
</gene>
<keyword evidence="1" id="KW-1133">Transmembrane helix</keyword>
<dbReference type="InterPro" id="IPR030949">
    <property type="entry name" value="ECF_S_folate_fam"/>
</dbReference>
<dbReference type="Gene3D" id="1.10.1760.20">
    <property type="match status" value="1"/>
</dbReference>
<feature type="transmembrane region" description="Helical" evidence="1">
    <location>
        <begin position="20"/>
        <end position="38"/>
    </location>
</feature>
<dbReference type="RefSeq" id="WP_090470086.1">
    <property type="nucleotide sequence ID" value="NZ_FOWF01000003.1"/>
</dbReference>
<feature type="transmembrane region" description="Helical" evidence="1">
    <location>
        <begin position="84"/>
        <end position="105"/>
    </location>
</feature>
<evidence type="ECO:0000256" key="1">
    <source>
        <dbReference type="SAM" id="Phobius"/>
    </source>
</evidence>
<evidence type="ECO:0000313" key="2">
    <source>
        <dbReference type="EMBL" id="SFU38443.1"/>
    </source>
</evidence>
<feature type="transmembrane region" description="Helical" evidence="1">
    <location>
        <begin position="117"/>
        <end position="146"/>
    </location>
</feature>
<dbReference type="AlphaFoldDB" id="A0A1I7FQJ9"/>
<dbReference type="InterPro" id="IPR024529">
    <property type="entry name" value="ECF_trnsprt_substrate-spec"/>
</dbReference>
<dbReference type="NCBIfam" id="TIGR04518">
    <property type="entry name" value="ECF_S_folT_fam"/>
    <property type="match status" value="1"/>
</dbReference>
<organism evidence="2 3">
    <name type="scientific">Eubacterium pyruvativorans</name>
    <dbReference type="NCBI Taxonomy" id="155865"/>
    <lineage>
        <taxon>Bacteria</taxon>
        <taxon>Bacillati</taxon>
        <taxon>Bacillota</taxon>
        <taxon>Clostridia</taxon>
        <taxon>Eubacteriales</taxon>
        <taxon>Eubacteriaceae</taxon>
        <taxon>Eubacterium</taxon>
    </lineage>
</organism>
<dbReference type="Proteomes" id="UP000198817">
    <property type="component" value="Unassembled WGS sequence"/>
</dbReference>
<sequence length="184" mass="20228">MKEKGIFRSSARSLRDIRTLTTCAMLGAVSIILGYFTIQIGDFLKITFTSVPVSVCAYLFGPVAAPVLGASMDIINYMMKPTGAFFPGFTLSAAVQGLIMGALLYRKPLSLKRTLAATLIVMLLVDMVMNTLWLTILYGQAFYVIFPARALKNIIMWPIQTAVLFAVLKGLERAGIFRLFGERA</sequence>
<dbReference type="Pfam" id="PF12822">
    <property type="entry name" value="ECF_trnsprt"/>
    <property type="match status" value="1"/>
</dbReference>
<keyword evidence="1" id="KW-0812">Transmembrane</keyword>
<keyword evidence="1" id="KW-0472">Membrane</keyword>
<dbReference type="OrthoDB" id="4624at2"/>
<keyword evidence="3" id="KW-1185">Reference proteome</keyword>
<dbReference type="GO" id="GO:0022857">
    <property type="term" value="F:transmembrane transporter activity"/>
    <property type="evidence" value="ECO:0007669"/>
    <property type="project" value="InterPro"/>
</dbReference>
<evidence type="ECO:0000313" key="3">
    <source>
        <dbReference type="Proteomes" id="UP000198817"/>
    </source>
</evidence>
<feature type="transmembrane region" description="Helical" evidence="1">
    <location>
        <begin position="50"/>
        <end position="72"/>
    </location>
</feature>
<dbReference type="STRING" id="155865.SAMN05216515_10381"/>
<dbReference type="EMBL" id="FPBT01000003">
    <property type="protein sequence ID" value="SFU38443.1"/>
    <property type="molecule type" value="Genomic_DNA"/>
</dbReference>
<reference evidence="2 3" key="1">
    <citation type="submission" date="2016-10" db="EMBL/GenBank/DDBJ databases">
        <authorList>
            <person name="de Groot N.N."/>
        </authorList>
    </citation>
    <scope>NUCLEOTIDE SEQUENCE [LARGE SCALE GENOMIC DNA]</scope>
    <source>
        <strain evidence="2 3">KHGC13</strain>
    </source>
</reference>
<proteinExistence type="predicted"/>
<name>A0A1I7FQJ9_9FIRM</name>
<accession>A0A1I7FQJ9</accession>